<protein>
    <submittedName>
        <fullName evidence="1">Uncharacterized protein</fullName>
    </submittedName>
</protein>
<gene>
    <name evidence="1" type="ORF">BDA99DRAFT_504943</name>
</gene>
<keyword evidence="2" id="KW-1185">Reference proteome</keyword>
<evidence type="ECO:0000313" key="2">
    <source>
        <dbReference type="Proteomes" id="UP001209540"/>
    </source>
</evidence>
<evidence type="ECO:0000313" key="1">
    <source>
        <dbReference type="EMBL" id="KAI9268136.1"/>
    </source>
</evidence>
<proteinExistence type="predicted"/>
<reference evidence="1" key="2">
    <citation type="submission" date="2023-02" db="EMBL/GenBank/DDBJ databases">
        <authorList>
            <consortium name="DOE Joint Genome Institute"/>
            <person name="Mondo S.J."/>
            <person name="Chang Y."/>
            <person name="Wang Y."/>
            <person name="Ahrendt S."/>
            <person name="Andreopoulos W."/>
            <person name="Barry K."/>
            <person name="Beard J."/>
            <person name="Benny G.L."/>
            <person name="Blankenship S."/>
            <person name="Bonito G."/>
            <person name="Cuomo C."/>
            <person name="Desiro A."/>
            <person name="Gervers K.A."/>
            <person name="Hundley H."/>
            <person name="Kuo A."/>
            <person name="LaButti K."/>
            <person name="Lang B.F."/>
            <person name="Lipzen A."/>
            <person name="O'Donnell K."/>
            <person name="Pangilinan J."/>
            <person name="Reynolds N."/>
            <person name="Sandor L."/>
            <person name="Smith M.W."/>
            <person name="Tsang A."/>
            <person name="Grigoriev I.V."/>
            <person name="Stajich J.E."/>
            <person name="Spatafora J.W."/>
        </authorList>
    </citation>
    <scope>NUCLEOTIDE SEQUENCE</scope>
    <source>
        <strain evidence="1">RSA 2281</strain>
    </source>
</reference>
<dbReference type="Pfam" id="PF01744">
    <property type="entry name" value="GLTT"/>
    <property type="match status" value="1"/>
</dbReference>
<dbReference type="EMBL" id="JAIXMP010000009">
    <property type="protein sequence ID" value="KAI9268136.1"/>
    <property type="molecule type" value="Genomic_DNA"/>
</dbReference>
<organism evidence="1 2">
    <name type="scientific">Phascolomyces articulosus</name>
    <dbReference type="NCBI Taxonomy" id="60185"/>
    <lineage>
        <taxon>Eukaryota</taxon>
        <taxon>Fungi</taxon>
        <taxon>Fungi incertae sedis</taxon>
        <taxon>Mucoromycota</taxon>
        <taxon>Mucoromycotina</taxon>
        <taxon>Mucoromycetes</taxon>
        <taxon>Mucorales</taxon>
        <taxon>Lichtheimiaceae</taxon>
        <taxon>Phascolomyces</taxon>
    </lineage>
</organism>
<dbReference type="InterPro" id="IPR008164">
    <property type="entry name" value="XGLTT_rpt"/>
</dbReference>
<reference evidence="1" key="1">
    <citation type="journal article" date="2022" name="IScience">
        <title>Evolution of zygomycete secretomes and the origins of terrestrial fungal ecologies.</title>
        <authorList>
            <person name="Chang Y."/>
            <person name="Wang Y."/>
            <person name="Mondo S."/>
            <person name="Ahrendt S."/>
            <person name="Andreopoulos W."/>
            <person name="Barry K."/>
            <person name="Beard J."/>
            <person name="Benny G.L."/>
            <person name="Blankenship S."/>
            <person name="Bonito G."/>
            <person name="Cuomo C."/>
            <person name="Desiro A."/>
            <person name="Gervers K.A."/>
            <person name="Hundley H."/>
            <person name="Kuo A."/>
            <person name="LaButti K."/>
            <person name="Lang B.F."/>
            <person name="Lipzen A."/>
            <person name="O'Donnell K."/>
            <person name="Pangilinan J."/>
            <person name="Reynolds N."/>
            <person name="Sandor L."/>
            <person name="Smith M.E."/>
            <person name="Tsang A."/>
            <person name="Grigoriev I.V."/>
            <person name="Stajich J.E."/>
            <person name="Spatafora J.W."/>
        </authorList>
    </citation>
    <scope>NUCLEOTIDE SEQUENCE</scope>
    <source>
        <strain evidence="1">RSA 2281</strain>
    </source>
</reference>
<accession>A0AAD5K3R0</accession>
<feature type="non-terminal residue" evidence="1">
    <location>
        <position position="1"/>
    </location>
</feature>
<comment type="caution">
    <text evidence="1">The sequence shown here is derived from an EMBL/GenBank/DDBJ whole genome shotgun (WGS) entry which is preliminary data.</text>
</comment>
<name>A0AAD5K3R0_9FUNG</name>
<dbReference type="AlphaFoldDB" id="A0AAD5K3R0"/>
<dbReference type="Proteomes" id="UP001209540">
    <property type="component" value="Unassembled WGS sequence"/>
</dbReference>
<sequence length="66" mass="7418">TKFIVIILNMNMLQIEQRTVFVTKGLVTKRLVAKGLVTKGLATKELITEGQCLLARIVASDEKFRQ</sequence>